<dbReference type="Proteomes" id="UP000031599">
    <property type="component" value="Unassembled WGS sequence"/>
</dbReference>
<accession>A0A0C2D674</accession>
<dbReference type="EMBL" id="JMCC02000009">
    <property type="protein sequence ID" value="KIG18661.1"/>
    <property type="molecule type" value="Genomic_DNA"/>
</dbReference>
<evidence type="ECO:0000313" key="1">
    <source>
        <dbReference type="EMBL" id="KIG18661.1"/>
    </source>
</evidence>
<reference evidence="1 2" key="1">
    <citation type="submission" date="2014-12" db="EMBL/GenBank/DDBJ databases">
        <title>Genome assembly of Enhygromyxa salina DSM 15201.</title>
        <authorList>
            <person name="Sharma G."/>
            <person name="Subramanian S."/>
        </authorList>
    </citation>
    <scope>NUCLEOTIDE SEQUENCE [LARGE SCALE GENOMIC DNA]</scope>
    <source>
        <strain evidence="1 2">DSM 15201</strain>
    </source>
</reference>
<organism evidence="1 2">
    <name type="scientific">Enhygromyxa salina</name>
    <dbReference type="NCBI Taxonomy" id="215803"/>
    <lineage>
        <taxon>Bacteria</taxon>
        <taxon>Pseudomonadati</taxon>
        <taxon>Myxococcota</taxon>
        <taxon>Polyangia</taxon>
        <taxon>Nannocystales</taxon>
        <taxon>Nannocystaceae</taxon>
        <taxon>Enhygromyxa</taxon>
    </lineage>
</organism>
<dbReference type="InterPro" id="IPR010221">
    <property type="entry name" value="VCBS_dom"/>
</dbReference>
<evidence type="ECO:0000313" key="2">
    <source>
        <dbReference type="Proteomes" id="UP000031599"/>
    </source>
</evidence>
<comment type="caution">
    <text evidence="1">The sequence shown here is derived from an EMBL/GenBank/DDBJ whole genome shotgun (WGS) entry which is preliminary data.</text>
</comment>
<protein>
    <submittedName>
        <fullName evidence="1">Uncharacterized protein</fullName>
    </submittedName>
</protein>
<sequence length="59" mass="6493">MWQYSNYSEQVATNRLAAGYDQATDSFVVTTLDRVTTEIQILYFDGDGVSSGEVIPLVG</sequence>
<dbReference type="AlphaFoldDB" id="A0A0C2D674"/>
<proteinExistence type="predicted"/>
<gene>
    <name evidence="1" type="ORF">DB30_07676</name>
</gene>
<name>A0A0C2D674_9BACT</name>
<dbReference type="NCBIfam" id="TIGR01965">
    <property type="entry name" value="VCBS_repeat"/>
    <property type="match status" value="1"/>
</dbReference>